<accession>A0A143Z3F9</accession>
<gene>
    <name evidence="2" type="primary">cutC</name>
    <name evidence="4" type="ORF">SAMN05216375_11745</name>
    <name evidence="3" type="ORF">TR210_2127</name>
</gene>
<dbReference type="OrthoDB" id="9815677at2"/>
<dbReference type="Gene3D" id="3.20.20.380">
    <property type="entry name" value="Copper homeostasis (CutC) domain"/>
    <property type="match status" value="1"/>
</dbReference>
<keyword evidence="6" id="KW-1185">Reference proteome</keyword>
<comment type="caution">
    <text evidence="2">Once thought to be involved in copper homeostasis, experiments in E.coli have shown this is not the case.</text>
</comment>
<protein>
    <recommendedName>
        <fullName evidence="2">PF03932 family protein CutC</fullName>
    </recommendedName>
</protein>
<dbReference type="Proteomes" id="UP000076878">
    <property type="component" value="Unassembled WGS sequence"/>
</dbReference>
<comment type="subcellular location">
    <subcellularLocation>
        <location evidence="2">Cytoplasm</location>
    </subcellularLocation>
</comment>
<evidence type="ECO:0000256" key="2">
    <source>
        <dbReference type="HAMAP-Rule" id="MF_00795"/>
    </source>
</evidence>
<dbReference type="HAMAP" id="MF_00795">
    <property type="entry name" value="CutC"/>
    <property type="match status" value="1"/>
</dbReference>
<dbReference type="AlphaFoldDB" id="A0A143Z3F9"/>
<sequence length="210" mass="22693">MLKEACVENFTDIPLVVQRGADRIELCDNLVVGGTTPSIGVIRKSIEYCRDRNIPVIVLIRPRGGDFVYTAIEKEIMLIDLEAALQAGATGVAIGALTETCSLDKPFLEEIVGLTTAGKCECTFHMAFDSVPEAEQIESAEWLAKTGFTRILTHGGPAEVDIFTHVDHLRKIMAASGRISIMPGGGVTKKNVLELQAQLGFKEAHGTKIV</sequence>
<evidence type="ECO:0000313" key="5">
    <source>
        <dbReference type="Proteomes" id="UP000076878"/>
    </source>
</evidence>
<dbReference type="RefSeq" id="WP_068623603.1">
    <property type="nucleotide sequence ID" value="NZ_FJNB01000016.1"/>
</dbReference>
<keyword evidence="2" id="KW-0963">Cytoplasm</keyword>
<reference evidence="4 6" key="2">
    <citation type="submission" date="2016-10" db="EMBL/GenBank/DDBJ databases">
        <authorList>
            <person name="Varghese N."/>
            <person name="Submissions S."/>
        </authorList>
    </citation>
    <scope>NUCLEOTIDE SEQUENCE [LARGE SCALE GENOMIC DNA]</scope>
    <source>
        <strain evidence="4 6">DSM 22150</strain>
    </source>
</reference>
<dbReference type="PANTHER" id="PTHR12598:SF0">
    <property type="entry name" value="COPPER HOMEOSTASIS PROTEIN CUTC HOMOLOG"/>
    <property type="match status" value="1"/>
</dbReference>
<dbReference type="Proteomes" id="UP000199280">
    <property type="component" value="Unassembled WGS sequence"/>
</dbReference>
<dbReference type="InterPro" id="IPR005627">
    <property type="entry name" value="CutC-like"/>
</dbReference>
<name>A0A143Z3F9_9LACT</name>
<dbReference type="EMBL" id="FNYT01000017">
    <property type="protein sequence ID" value="SEJ56279.1"/>
    <property type="molecule type" value="Genomic_DNA"/>
</dbReference>
<evidence type="ECO:0000313" key="4">
    <source>
        <dbReference type="EMBL" id="SEJ56279.1"/>
    </source>
</evidence>
<proteinExistence type="inferred from homology"/>
<dbReference type="GO" id="GO:0005737">
    <property type="term" value="C:cytoplasm"/>
    <property type="evidence" value="ECO:0007669"/>
    <property type="project" value="UniProtKB-SubCell"/>
</dbReference>
<comment type="similarity">
    <text evidence="1 2">Belongs to the CutC family.</text>
</comment>
<dbReference type="Pfam" id="PF03932">
    <property type="entry name" value="CutC"/>
    <property type="match status" value="1"/>
</dbReference>
<organism evidence="3 5">
    <name type="scientific">Trichococcus ilyis</name>
    <dbReference type="NCBI Taxonomy" id="640938"/>
    <lineage>
        <taxon>Bacteria</taxon>
        <taxon>Bacillati</taxon>
        <taxon>Bacillota</taxon>
        <taxon>Bacilli</taxon>
        <taxon>Lactobacillales</taxon>
        <taxon>Carnobacteriaceae</taxon>
        <taxon>Trichococcus</taxon>
    </lineage>
</organism>
<evidence type="ECO:0000256" key="1">
    <source>
        <dbReference type="ARBA" id="ARBA00007768"/>
    </source>
</evidence>
<dbReference type="STRING" id="640938.TR210_2127"/>
<dbReference type="PANTHER" id="PTHR12598">
    <property type="entry name" value="COPPER HOMEOSTASIS PROTEIN CUTC"/>
    <property type="match status" value="1"/>
</dbReference>
<evidence type="ECO:0000313" key="6">
    <source>
        <dbReference type="Proteomes" id="UP000199280"/>
    </source>
</evidence>
<dbReference type="EMBL" id="FJNB01000016">
    <property type="protein sequence ID" value="CZR04463.1"/>
    <property type="molecule type" value="Genomic_DNA"/>
</dbReference>
<evidence type="ECO:0000313" key="3">
    <source>
        <dbReference type="EMBL" id="CZR04463.1"/>
    </source>
</evidence>
<dbReference type="InterPro" id="IPR036822">
    <property type="entry name" value="CutC-like_dom_sf"/>
</dbReference>
<reference evidence="3 5" key="1">
    <citation type="submission" date="2016-02" db="EMBL/GenBank/DDBJ databases">
        <authorList>
            <person name="Wen L."/>
            <person name="He K."/>
            <person name="Yang H."/>
        </authorList>
    </citation>
    <scope>NUCLEOTIDE SEQUENCE [LARGE SCALE GENOMIC DNA]</scope>
    <source>
        <strain evidence="3">Trichococcus_R210</strain>
    </source>
</reference>
<dbReference type="GO" id="GO:0005507">
    <property type="term" value="F:copper ion binding"/>
    <property type="evidence" value="ECO:0007669"/>
    <property type="project" value="TreeGrafter"/>
</dbReference>
<dbReference type="SUPFAM" id="SSF110395">
    <property type="entry name" value="CutC-like"/>
    <property type="match status" value="1"/>
</dbReference>